<dbReference type="EMBL" id="CAJPIN010076650">
    <property type="protein sequence ID" value="CAG2067852.1"/>
    <property type="molecule type" value="Genomic_DNA"/>
</dbReference>
<comment type="caution">
    <text evidence="1">The sequence shown here is derived from an EMBL/GenBank/DDBJ whole genome shotgun (WGS) entry which is preliminary data.</text>
</comment>
<proteinExistence type="predicted"/>
<gene>
    <name evidence="1" type="ORF">TPAB3V08_LOCUS14795</name>
</gene>
<name>A0ABN7PQH8_TIMPD</name>
<protein>
    <submittedName>
        <fullName evidence="1">Uncharacterized protein</fullName>
    </submittedName>
</protein>
<sequence>MYQLLHTNQKYLEQSNSRMEHSQDTHLQTLILTLQQEKEKLSVDLSNALARVDSLQVGL</sequence>
<evidence type="ECO:0000313" key="2">
    <source>
        <dbReference type="Proteomes" id="UP001153148"/>
    </source>
</evidence>
<organism evidence="1 2">
    <name type="scientific">Timema podura</name>
    <name type="common">Walking stick</name>
    <dbReference type="NCBI Taxonomy" id="61482"/>
    <lineage>
        <taxon>Eukaryota</taxon>
        <taxon>Metazoa</taxon>
        <taxon>Ecdysozoa</taxon>
        <taxon>Arthropoda</taxon>
        <taxon>Hexapoda</taxon>
        <taxon>Insecta</taxon>
        <taxon>Pterygota</taxon>
        <taxon>Neoptera</taxon>
        <taxon>Polyneoptera</taxon>
        <taxon>Phasmatodea</taxon>
        <taxon>Timematodea</taxon>
        <taxon>Timematoidea</taxon>
        <taxon>Timematidae</taxon>
        <taxon>Timema</taxon>
    </lineage>
</organism>
<reference evidence="1" key="1">
    <citation type="submission" date="2021-03" db="EMBL/GenBank/DDBJ databases">
        <authorList>
            <person name="Tran Van P."/>
        </authorList>
    </citation>
    <scope>NUCLEOTIDE SEQUENCE</scope>
</reference>
<dbReference type="Proteomes" id="UP001153148">
    <property type="component" value="Unassembled WGS sequence"/>
</dbReference>
<feature type="non-terminal residue" evidence="1">
    <location>
        <position position="59"/>
    </location>
</feature>
<accession>A0ABN7PQH8</accession>
<keyword evidence="2" id="KW-1185">Reference proteome</keyword>
<evidence type="ECO:0000313" key="1">
    <source>
        <dbReference type="EMBL" id="CAG2067852.1"/>
    </source>
</evidence>